<keyword evidence="8" id="KW-0963">Cytoplasm</keyword>
<evidence type="ECO:0000313" key="11">
    <source>
        <dbReference type="Proteomes" id="UP001139344"/>
    </source>
</evidence>
<dbReference type="EMBL" id="JAJSON010000022">
    <property type="protein sequence ID" value="MCG9972015.1"/>
    <property type="molecule type" value="Genomic_DNA"/>
</dbReference>
<dbReference type="InterPro" id="IPR027417">
    <property type="entry name" value="P-loop_NTPase"/>
</dbReference>
<keyword evidence="5 8" id="KW-0067">ATP-binding</keyword>
<evidence type="ECO:0000256" key="2">
    <source>
        <dbReference type="ARBA" id="ARBA00022679"/>
    </source>
</evidence>
<dbReference type="InterPro" id="IPR011994">
    <property type="entry name" value="Cytidylate_kinase_dom"/>
</dbReference>
<accession>A0A9X2A6D1</accession>
<comment type="caution">
    <text evidence="10">The sequence shown here is derived from an EMBL/GenBank/DDBJ whole genome shotgun (WGS) entry which is preliminary data.</text>
</comment>
<gene>
    <name evidence="8 10" type="primary">cmk</name>
    <name evidence="10" type="ORF">LU635_10245</name>
</gene>
<evidence type="ECO:0000256" key="1">
    <source>
        <dbReference type="ARBA" id="ARBA00009427"/>
    </source>
</evidence>
<evidence type="ECO:0000313" key="10">
    <source>
        <dbReference type="EMBL" id="MCG9972015.1"/>
    </source>
</evidence>
<name>A0A9X2A6D1_9FLAO</name>
<keyword evidence="11" id="KW-1185">Reference proteome</keyword>
<dbReference type="Gene3D" id="3.40.50.300">
    <property type="entry name" value="P-loop containing nucleotide triphosphate hydrolases"/>
    <property type="match status" value="1"/>
</dbReference>
<dbReference type="InterPro" id="IPR003136">
    <property type="entry name" value="Cytidylate_kin"/>
</dbReference>
<comment type="subcellular location">
    <subcellularLocation>
        <location evidence="8">Cytoplasm</location>
    </subcellularLocation>
</comment>
<dbReference type="GO" id="GO:0036431">
    <property type="term" value="F:dCMP kinase activity"/>
    <property type="evidence" value="ECO:0007669"/>
    <property type="project" value="InterPro"/>
</dbReference>
<dbReference type="GO" id="GO:0005524">
    <property type="term" value="F:ATP binding"/>
    <property type="evidence" value="ECO:0007669"/>
    <property type="project" value="UniProtKB-UniRule"/>
</dbReference>
<evidence type="ECO:0000256" key="6">
    <source>
        <dbReference type="ARBA" id="ARBA00047615"/>
    </source>
</evidence>
<evidence type="ECO:0000256" key="7">
    <source>
        <dbReference type="ARBA" id="ARBA00048478"/>
    </source>
</evidence>
<keyword evidence="4 8" id="KW-0418">Kinase</keyword>
<comment type="catalytic activity">
    <reaction evidence="6 8">
        <text>dCMP + ATP = dCDP + ADP</text>
        <dbReference type="Rhea" id="RHEA:25094"/>
        <dbReference type="ChEBI" id="CHEBI:30616"/>
        <dbReference type="ChEBI" id="CHEBI:57566"/>
        <dbReference type="ChEBI" id="CHEBI:58593"/>
        <dbReference type="ChEBI" id="CHEBI:456216"/>
        <dbReference type="EC" id="2.7.4.25"/>
    </reaction>
</comment>
<organism evidence="10 11">
    <name type="scientific">Christiangramia crocea</name>
    <dbReference type="NCBI Taxonomy" id="2904124"/>
    <lineage>
        <taxon>Bacteria</taxon>
        <taxon>Pseudomonadati</taxon>
        <taxon>Bacteroidota</taxon>
        <taxon>Flavobacteriia</taxon>
        <taxon>Flavobacteriales</taxon>
        <taxon>Flavobacteriaceae</taxon>
        <taxon>Christiangramia</taxon>
    </lineage>
</organism>
<dbReference type="NCBIfam" id="TIGR00017">
    <property type="entry name" value="cmk"/>
    <property type="match status" value="1"/>
</dbReference>
<dbReference type="CDD" id="cd02020">
    <property type="entry name" value="CMPK"/>
    <property type="match status" value="1"/>
</dbReference>
<evidence type="ECO:0000256" key="8">
    <source>
        <dbReference type="HAMAP-Rule" id="MF_00238"/>
    </source>
</evidence>
<dbReference type="GO" id="GO:0006220">
    <property type="term" value="P:pyrimidine nucleotide metabolic process"/>
    <property type="evidence" value="ECO:0007669"/>
    <property type="project" value="UniProtKB-UniRule"/>
</dbReference>
<dbReference type="AlphaFoldDB" id="A0A9X2A6D1"/>
<feature type="domain" description="Cytidylate kinase" evidence="9">
    <location>
        <begin position="7"/>
        <end position="225"/>
    </location>
</feature>
<dbReference type="GO" id="GO:0005829">
    <property type="term" value="C:cytosol"/>
    <property type="evidence" value="ECO:0007669"/>
    <property type="project" value="TreeGrafter"/>
</dbReference>
<evidence type="ECO:0000256" key="5">
    <source>
        <dbReference type="ARBA" id="ARBA00022840"/>
    </source>
</evidence>
<evidence type="ECO:0000256" key="4">
    <source>
        <dbReference type="ARBA" id="ARBA00022777"/>
    </source>
</evidence>
<keyword evidence="2 8" id="KW-0808">Transferase</keyword>
<comment type="catalytic activity">
    <reaction evidence="7 8">
        <text>CMP + ATP = CDP + ADP</text>
        <dbReference type="Rhea" id="RHEA:11600"/>
        <dbReference type="ChEBI" id="CHEBI:30616"/>
        <dbReference type="ChEBI" id="CHEBI:58069"/>
        <dbReference type="ChEBI" id="CHEBI:60377"/>
        <dbReference type="ChEBI" id="CHEBI:456216"/>
        <dbReference type="EC" id="2.7.4.25"/>
    </reaction>
</comment>
<dbReference type="Proteomes" id="UP001139344">
    <property type="component" value="Unassembled WGS sequence"/>
</dbReference>
<dbReference type="Pfam" id="PF02224">
    <property type="entry name" value="Cytidylate_kin"/>
    <property type="match status" value="1"/>
</dbReference>
<dbReference type="RefSeq" id="WP_240098806.1">
    <property type="nucleotide sequence ID" value="NZ_JAJSON010000022.1"/>
</dbReference>
<keyword evidence="3 8" id="KW-0547">Nucleotide-binding</keyword>
<evidence type="ECO:0000259" key="9">
    <source>
        <dbReference type="Pfam" id="PF02224"/>
    </source>
</evidence>
<feature type="binding site" evidence="8">
    <location>
        <begin position="11"/>
        <end position="19"/>
    </location>
    <ligand>
        <name>ATP</name>
        <dbReference type="ChEBI" id="CHEBI:30616"/>
    </ligand>
</feature>
<reference evidence="10" key="1">
    <citation type="submission" date="2021-12" db="EMBL/GenBank/DDBJ databases">
        <title>Description of Gramella crocea sp. nov., a new bacterium isolated from activated sludge.</title>
        <authorList>
            <person name="Zhang X."/>
        </authorList>
    </citation>
    <scope>NUCLEOTIDE SEQUENCE</scope>
    <source>
        <strain evidence="10">YB25</strain>
    </source>
</reference>
<sequence length="233" mass="27031">MDKKITIAIDGFSSTGKSTVARRLAKELGYVYVDTGAMYRAVTLYMMRKVFVSEGNFDEEAILRHLPFINLKFVFSEEKGYGEIYLNNENVEDEIRYMEVSKHVSRVSAIPKVRKMLVKQQQEMGKEKGIVMDGRDIGTVVFPDAELKIFMTASTEQRAKRRYDELMDRGDDITYEEVLKNVKERDFMDSTREDSPLRKADDAVEFDNSEMNLEEQFEKVLKIVKDKIKEVNS</sequence>
<proteinExistence type="inferred from homology"/>
<dbReference type="PANTHER" id="PTHR21299:SF2">
    <property type="entry name" value="CYTIDYLATE KINASE"/>
    <property type="match status" value="1"/>
</dbReference>
<protein>
    <recommendedName>
        <fullName evidence="8">Cytidylate kinase</fullName>
        <shortName evidence="8">CK</shortName>
        <ecNumber evidence="8">2.7.4.25</ecNumber>
    </recommendedName>
    <alternativeName>
        <fullName evidence="8">Cytidine monophosphate kinase</fullName>
        <shortName evidence="8">CMP kinase</shortName>
    </alternativeName>
</protein>
<dbReference type="EC" id="2.7.4.25" evidence="8"/>
<evidence type="ECO:0000256" key="3">
    <source>
        <dbReference type="ARBA" id="ARBA00022741"/>
    </source>
</evidence>
<dbReference type="PANTHER" id="PTHR21299">
    <property type="entry name" value="CYTIDYLATE KINASE/PANTOATE-BETA-ALANINE LIGASE"/>
    <property type="match status" value="1"/>
</dbReference>
<comment type="similarity">
    <text evidence="1 8">Belongs to the cytidylate kinase family. Type 1 subfamily.</text>
</comment>
<dbReference type="HAMAP" id="MF_00238">
    <property type="entry name" value="Cytidyl_kinase_type1"/>
    <property type="match status" value="1"/>
</dbReference>
<dbReference type="GO" id="GO:0015949">
    <property type="term" value="P:nucleobase-containing small molecule interconversion"/>
    <property type="evidence" value="ECO:0007669"/>
    <property type="project" value="TreeGrafter"/>
</dbReference>
<dbReference type="SUPFAM" id="SSF52540">
    <property type="entry name" value="P-loop containing nucleoside triphosphate hydrolases"/>
    <property type="match status" value="1"/>
</dbReference>